<dbReference type="AntiFam" id="ANF00028">
    <property type="entry name" value="Antisense to SRP RNA"/>
</dbReference>
<reference evidence="1" key="1">
    <citation type="submission" date="2012-03" db="EMBL/GenBank/DDBJ databases">
        <title>Functional metagenomics reveals considerable lignocellulase gene clusters in the gut microbiome of a wood-feeding higher termite.</title>
        <authorList>
            <person name="Liu N."/>
        </authorList>
    </citation>
    <scope>NUCLEOTIDE SEQUENCE</scope>
</reference>
<sequence length="55" mass="5915">MLLGSPPDMVREFALRETGSSSPLIEGWQYTANPGAGIHPCCSGLQVTGHRYLPD</sequence>
<evidence type="ECO:0000313" key="1">
    <source>
        <dbReference type="EMBL" id="AGS53234.1"/>
    </source>
</evidence>
<dbReference type="EMBL" id="JQ844226">
    <property type="protein sequence ID" value="AGS53234.1"/>
    <property type="molecule type" value="Genomic_DNA"/>
</dbReference>
<organism evidence="1">
    <name type="scientific">uncultured bacterium contig00102</name>
    <dbReference type="NCBI Taxonomy" id="1181569"/>
    <lineage>
        <taxon>Bacteria</taxon>
        <taxon>environmental samples</taxon>
    </lineage>
</organism>
<name>A0A806KJC0_9BACT</name>
<proteinExistence type="predicted"/>
<protein>
    <submittedName>
        <fullName evidence="1">Uncharacterized protein</fullName>
    </submittedName>
</protein>
<dbReference type="AlphaFoldDB" id="A0A806KJC0"/>
<accession>A0A806KJC0</accession>